<comment type="subcellular location">
    <subcellularLocation>
        <location evidence="1">Nucleus</location>
    </subcellularLocation>
</comment>
<gene>
    <name evidence="10" type="ORF">NADFUDRAFT_29026</name>
</gene>
<dbReference type="PANTHER" id="PTHR12705:SF0">
    <property type="entry name" value="ORIGIN RECOGNITION COMPLEX SUBUNIT 5"/>
    <property type="match status" value="1"/>
</dbReference>
<keyword evidence="6" id="KW-0539">Nucleus</keyword>
<evidence type="ECO:0000313" key="10">
    <source>
        <dbReference type="EMBL" id="ODQ63221.1"/>
    </source>
</evidence>
<dbReference type="AlphaFoldDB" id="A0A1E3PCY1"/>
<dbReference type="OrthoDB" id="365981at2759"/>
<reference evidence="10 11" key="1">
    <citation type="journal article" date="2016" name="Proc. Natl. Acad. Sci. U.S.A.">
        <title>Comparative genomics of biotechnologically important yeasts.</title>
        <authorList>
            <person name="Riley R."/>
            <person name="Haridas S."/>
            <person name="Wolfe K.H."/>
            <person name="Lopes M.R."/>
            <person name="Hittinger C.T."/>
            <person name="Goeker M."/>
            <person name="Salamov A.A."/>
            <person name="Wisecaver J.H."/>
            <person name="Long T.M."/>
            <person name="Calvey C.H."/>
            <person name="Aerts A.L."/>
            <person name="Barry K.W."/>
            <person name="Choi C."/>
            <person name="Clum A."/>
            <person name="Coughlan A.Y."/>
            <person name="Deshpande S."/>
            <person name="Douglass A.P."/>
            <person name="Hanson S.J."/>
            <person name="Klenk H.-P."/>
            <person name="LaButti K.M."/>
            <person name="Lapidus A."/>
            <person name="Lindquist E.A."/>
            <person name="Lipzen A.M."/>
            <person name="Meier-Kolthoff J.P."/>
            <person name="Ohm R.A."/>
            <person name="Otillar R.P."/>
            <person name="Pangilinan J.L."/>
            <person name="Peng Y."/>
            <person name="Rokas A."/>
            <person name="Rosa C.A."/>
            <person name="Scheuner C."/>
            <person name="Sibirny A.A."/>
            <person name="Slot J.C."/>
            <person name="Stielow J.B."/>
            <person name="Sun H."/>
            <person name="Kurtzman C.P."/>
            <person name="Blackwell M."/>
            <person name="Grigoriev I.V."/>
            <person name="Jeffries T.W."/>
        </authorList>
    </citation>
    <scope>NUCLEOTIDE SEQUENCE [LARGE SCALE GENOMIC DNA]</scope>
    <source>
        <strain evidence="10 11">DSM 6958</strain>
    </source>
</reference>
<dbReference type="InterPro" id="IPR041664">
    <property type="entry name" value="AAA_16"/>
</dbReference>
<evidence type="ECO:0000256" key="6">
    <source>
        <dbReference type="ARBA" id="ARBA00023242"/>
    </source>
</evidence>
<sequence length="474" mass="54178">MLLEAPKISDLNNDILCREPQIALLNAYLSQDINEIPPALVIHGCASTGKSFVLKSMLGISNMNYSWISCDQCVTTRILLQRTLRSIVRDSQVEMNSGRKVYSAREVINAKEFDPSEHNCENFTLFYANLEKYMALAGYNETHVLVLDKIDKLGENPSDLYTCFSRLSQISQIKNLVVIFVLSTLEPRSLLTNPIPHITFTKYSKSDVLQILGNDQLRSLPRNVLNENSAEADLEDEWFWNQYVKMLVDSLISYVGTDLRMLQDIALRIWPIFIKPIVDGKYEVKEFIKLYRENQYLFTSELSVVDSLINRTPVSTTHGSSDSLTTSRYDLPLHSKYLLCAAYLASYNPPKTDVRFFSKAKDARSKRRDGGRRKPLKINPRLLAAPAFDLERMLAIFQAIIPENDGRGDSDDEFVTNIDINVQIATLATLKLVVRTSNADPLDSRTRWKVNVSWALIRRIANDIKFHIEYYLLE</sequence>
<evidence type="ECO:0000259" key="7">
    <source>
        <dbReference type="Pfam" id="PF13191"/>
    </source>
</evidence>
<protein>
    <submittedName>
        <fullName evidence="10">Uncharacterized protein</fullName>
    </submittedName>
</protein>
<dbReference type="STRING" id="857566.A0A1E3PCY1"/>
<keyword evidence="4" id="KW-0547">Nucleotide-binding</keyword>
<feature type="domain" description="Origin recognition complex subunit 5 C-terminal" evidence="8">
    <location>
        <begin position="331"/>
        <end position="472"/>
    </location>
</feature>
<feature type="domain" description="Orc1-like AAA ATPase" evidence="7">
    <location>
        <begin position="16"/>
        <end position="179"/>
    </location>
</feature>
<dbReference type="SUPFAM" id="SSF52540">
    <property type="entry name" value="P-loop containing nucleoside triphosphate hydrolases"/>
    <property type="match status" value="1"/>
</dbReference>
<evidence type="ECO:0000256" key="2">
    <source>
        <dbReference type="ARBA" id="ARBA00006269"/>
    </source>
</evidence>
<dbReference type="InterPro" id="IPR047088">
    <property type="entry name" value="ORC5_C"/>
</dbReference>
<keyword evidence="3" id="KW-0235">DNA replication</keyword>
<evidence type="ECO:0000259" key="9">
    <source>
        <dbReference type="Pfam" id="PF21639"/>
    </source>
</evidence>
<dbReference type="InterPro" id="IPR020796">
    <property type="entry name" value="ORC5"/>
</dbReference>
<evidence type="ECO:0000313" key="11">
    <source>
        <dbReference type="Proteomes" id="UP000095009"/>
    </source>
</evidence>
<dbReference type="GO" id="GO:0003688">
    <property type="term" value="F:DNA replication origin binding"/>
    <property type="evidence" value="ECO:0007669"/>
    <property type="project" value="TreeGrafter"/>
</dbReference>
<dbReference type="GO" id="GO:0005664">
    <property type="term" value="C:nuclear origin of replication recognition complex"/>
    <property type="evidence" value="ECO:0007669"/>
    <property type="project" value="TreeGrafter"/>
</dbReference>
<evidence type="ECO:0000259" key="8">
    <source>
        <dbReference type="Pfam" id="PF14630"/>
    </source>
</evidence>
<keyword evidence="5" id="KW-0067">ATP-binding</keyword>
<dbReference type="GO" id="GO:0006270">
    <property type="term" value="P:DNA replication initiation"/>
    <property type="evidence" value="ECO:0007669"/>
    <property type="project" value="TreeGrafter"/>
</dbReference>
<comment type="similarity">
    <text evidence="2">Belongs to the ORC5 family.</text>
</comment>
<evidence type="ECO:0000256" key="5">
    <source>
        <dbReference type="ARBA" id="ARBA00022840"/>
    </source>
</evidence>
<dbReference type="Pfam" id="PF14630">
    <property type="entry name" value="ORC5_C"/>
    <property type="match status" value="1"/>
</dbReference>
<proteinExistence type="inferred from homology"/>
<evidence type="ECO:0000256" key="3">
    <source>
        <dbReference type="ARBA" id="ARBA00022705"/>
    </source>
</evidence>
<name>A0A1E3PCY1_9ASCO</name>
<dbReference type="Proteomes" id="UP000095009">
    <property type="component" value="Unassembled WGS sequence"/>
</dbReference>
<dbReference type="PANTHER" id="PTHR12705">
    <property type="entry name" value="ORIGIN RECOGNITION COMPLEX SUBUNIT 5"/>
    <property type="match status" value="1"/>
</dbReference>
<organism evidence="10 11">
    <name type="scientific">Nadsonia fulvescens var. elongata DSM 6958</name>
    <dbReference type="NCBI Taxonomy" id="857566"/>
    <lineage>
        <taxon>Eukaryota</taxon>
        <taxon>Fungi</taxon>
        <taxon>Dikarya</taxon>
        <taxon>Ascomycota</taxon>
        <taxon>Saccharomycotina</taxon>
        <taxon>Dipodascomycetes</taxon>
        <taxon>Dipodascales</taxon>
        <taxon>Dipodascales incertae sedis</taxon>
        <taxon>Nadsonia</taxon>
    </lineage>
</organism>
<accession>A0A1E3PCY1</accession>
<dbReference type="Pfam" id="PF13191">
    <property type="entry name" value="AAA_16"/>
    <property type="match status" value="1"/>
</dbReference>
<dbReference type="Gene3D" id="3.40.50.300">
    <property type="entry name" value="P-loop containing nucleotide triphosphate hydrolases"/>
    <property type="match status" value="1"/>
</dbReference>
<evidence type="ECO:0000256" key="4">
    <source>
        <dbReference type="ARBA" id="ARBA00022741"/>
    </source>
</evidence>
<evidence type="ECO:0000256" key="1">
    <source>
        <dbReference type="ARBA" id="ARBA00004123"/>
    </source>
</evidence>
<dbReference type="Pfam" id="PF21639">
    <property type="entry name" value="ORC5_lid"/>
    <property type="match status" value="1"/>
</dbReference>
<dbReference type="InterPro" id="IPR027417">
    <property type="entry name" value="P-loop_NTPase"/>
</dbReference>
<dbReference type="EMBL" id="KV454415">
    <property type="protein sequence ID" value="ODQ63221.1"/>
    <property type="molecule type" value="Genomic_DNA"/>
</dbReference>
<keyword evidence="11" id="KW-1185">Reference proteome</keyword>
<feature type="domain" description="ORC5 lid" evidence="9">
    <location>
        <begin position="240"/>
        <end position="299"/>
    </location>
</feature>
<dbReference type="InterPro" id="IPR048866">
    <property type="entry name" value="ORC5_lid"/>
</dbReference>